<gene>
    <name evidence="2" type="ORF">P8935_02545</name>
</gene>
<dbReference type="GO" id="GO:0003677">
    <property type="term" value="F:DNA binding"/>
    <property type="evidence" value="ECO:0007669"/>
    <property type="project" value="InterPro"/>
</dbReference>
<dbReference type="AlphaFoldDB" id="A0AAU7DKS6"/>
<dbReference type="Gene3D" id="1.10.443.10">
    <property type="entry name" value="Intergrase catalytic core"/>
    <property type="match status" value="1"/>
</dbReference>
<dbReference type="SUPFAM" id="SSF56349">
    <property type="entry name" value="DNA breaking-rejoining enzymes"/>
    <property type="match status" value="1"/>
</dbReference>
<evidence type="ECO:0000256" key="1">
    <source>
        <dbReference type="ARBA" id="ARBA00023172"/>
    </source>
</evidence>
<protein>
    <recommendedName>
        <fullName evidence="3">Integrase</fullName>
    </recommendedName>
</protein>
<dbReference type="InterPro" id="IPR013762">
    <property type="entry name" value="Integrase-like_cat_sf"/>
</dbReference>
<proteinExistence type="predicted"/>
<dbReference type="InterPro" id="IPR011010">
    <property type="entry name" value="DNA_brk_join_enz"/>
</dbReference>
<dbReference type="GO" id="GO:0006310">
    <property type="term" value="P:DNA recombination"/>
    <property type="evidence" value="ECO:0007669"/>
    <property type="project" value="UniProtKB-KW"/>
</dbReference>
<accession>A0AAU7DKS6</accession>
<dbReference type="GO" id="GO:0015074">
    <property type="term" value="P:DNA integration"/>
    <property type="evidence" value="ECO:0007669"/>
    <property type="project" value="InterPro"/>
</dbReference>
<organism evidence="2">
    <name type="scientific">Telmatobacter sp. DSM 110680</name>
    <dbReference type="NCBI Taxonomy" id="3036704"/>
    <lineage>
        <taxon>Bacteria</taxon>
        <taxon>Pseudomonadati</taxon>
        <taxon>Acidobacteriota</taxon>
        <taxon>Terriglobia</taxon>
        <taxon>Terriglobales</taxon>
        <taxon>Acidobacteriaceae</taxon>
        <taxon>Telmatobacter</taxon>
    </lineage>
</organism>
<dbReference type="EMBL" id="CP121196">
    <property type="protein sequence ID" value="XBH18220.1"/>
    <property type="molecule type" value="Genomic_DNA"/>
</dbReference>
<name>A0AAU7DKS6_9BACT</name>
<evidence type="ECO:0008006" key="3">
    <source>
        <dbReference type="Google" id="ProtNLM"/>
    </source>
</evidence>
<reference evidence="2" key="1">
    <citation type="submission" date="2023-03" db="EMBL/GenBank/DDBJ databases">
        <title>Edaphobacter sp.</title>
        <authorList>
            <person name="Huber K.J."/>
            <person name="Papendorf J."/>
            <person name="Pilke C."/>
            <person name="Bunk B."/>
            <person name="Sproeer C."/>
            <person name="Pester M."/>
        </authorList>
    </citation>
    <scope>NUCLEOTIDE SEQUENCE</scope>
    <source>
        <strain evidence="2">DSM 110680</strain>
    </source>
</reference>
<evidence type="ECO:0000313" key="2">
    <source>
        <dbReference type="EMBL" id="XBH18220.1"/>
    </source>
</evidence>
<dbReference type="RefSeq" id="WP_348263443.1">
    <property type="nucleotide sequence ID" value="NZ_CP121196.1"/>
</dbReference>
<sequence>MTSTHMMEVPFRKEAQYLGASIVYVREQMGHSSIQVTVDTYGHLVPGADVSYVDRLDAKART</sequence>
<keyword evidence="1" id="KW-0233">DNA recombination</keyword>